<comment type="caution">
    <text evidence="2">The sequence shown here is derived from an EMBL/GenBank/DDBJ whole genome shotgun (WGS) entry which is preliminary data.</text>
</comment>
<dbReference type="AlphaFoldDB" id="A0AAN7AUB1"/>
<evidence type="ECO:0000256" key="1">
    <source>
        <dbReference type="SAM" id="MobiDB-lite"/>
    </source>
</evidence>
<feature type="region of interest" description="Disordered" evidence="1">
    <location>
        <begin position="1"/>
        <end position="28"/>
    </location>
</feature>
<evidence type="ECO:0000313" key="3">
    <source>
        <dbReference type="Proteomes" id="UP001303160"/>
    </source>
</evidence>
<reference evidence="2" key="2">
    <citation type="submission" date="2023-05" db="EMBL/GenBank/DDBJ databases">
        <authorList>
            <consortium name="Lawrence Berkeley National Laboratory"/>
            <person name="Steindorff A."/>
            <person name="Hensen N."/>
            <person name="Bonometti L."/>
            <person name="Westerberg I."/>
            <person name="Brannstrom I.O."/>
            <person name="Guillou S."/>
            <person name="Cros-Aarteil S."/>
            <person name="Calhoun S."/>
            <person name="Haridas S."/>
            <person name="Kuo A."/>
            <person name="Mondo S."/>
            <person name="Pangilinan J."/>
            <person name="Riley R."/>
            <person name="Labutti K."/>
            <person name="Andreopoulos B."/>
            <person name="Lipzen A."/>
            <person name="Chen C."/>
            <person name="Yanf M."/>
            <person name="Daum C."/>
            <person name="Ng V."/>
            <person name="Clum A."/>
            <person name="Ohm R."/>
            <person name="Martin F."/>
            <person name="Silar P."/>
            <person name="Natvig D."/>
            <person name="Lalanne C."/>
            <person name="Gautier V."/>
            <person name="Ament-Velasquez S.L."/>
            <person name="Kruys A."/>
            <person name="Hutchinson M.I."/>
            <person name="Powell A.J."/>
            <person name="Barry K."/>
            <person name="Miller A.N."/>
            <person name="Grigoriev I.V."/>
            <person name="Debuchy R."/>
            <person name="Gladieux P."/>
            <person name="Thoren M.H."/>
            <person name="Johannesson H."/>
        </authorList>
    </citation>
    <scope>NUCLEOTIDE SEQUENCE</scope>
    <source>
        <strain evidence="2">CBS 315.58</strain>
    </source>
</reference>
<dbReference type="EMBL" id="MU863939">
    <property type="protein sequence ID" value="KAK4198907.1"/>
    <property type="molecule type" value="Genomic_DNA"/>
</dbReference>
<sequence>MDFGVGPSTSATAQEEADYGLGDEIPGWTTSEELQDHFEAEGYPVAGSSEGHHVADGRKALEVTITRIPHTFGKDELQFDRNGHIQSSTEDDWAEGKRDQRTVWFYRHETETVYWTRQLS</sequence>
<dbReference type="Proteomes" id="UP001303160">
    <property type="component" value="Unassembled WGS sequence"/>
</dbReference>
<protein>
    <submittedName>
        <fullName evidence="2">Uncharacterized protein</fullName>
    </submittedName>
</protein>
<evidence type="ECO:0000313" key="2">
    <source>
        <dbReference type="EMBL" id="KAK4198907.1"/>
    </source>
</evidence>
<keyword evidence="3" id="KW-1185">Reference proteome</keyword>
<gene>
    <name evidence="2" type="ORF">QBC40DRAFT_255612</name>
</gene>
<organism evidence="2 3">
    <name type="scientific">Triangularia verruculosa</name>
    <dbReference type="NCBI Taxonomy" id="2587418"/>
    <lineage>
        <taxon>Eukaryota</taxon>
        <taxon>Fungi</taxon>
        <taxon>Dikarya</taxon>
        <taxon>Ascomycota</taxon>
        <taxon>Pezizomycotina</taxon>
        <taxon>Sordariomycetes</taxon>
        <taxon>Sordariomycetidae</taxon>
        <taxon>Sordariales</taxon>
        <taxon>Podosporaceae</taxon>
        <taxon>Triangularia</taxon>
    </lineage>
</organism>
<proteinExistence type="predicted"/>
<reference evidence="2" key="1">
    <citation type="journal article" date="2023" name="Mol. Phylogenet. Evol.">
        <title>Genome-scale phylogeny and comparative genomics of the fungal order Sordariales.</title>
        <authorList>
            <person name="Hensen N."/>
            <person name="Bonometti L."/>
            <person name="Westerberg I."/>
            <person name="Brannstrom I.O."/>
            <person name="Guillou S."/>
            <person name="Cros-Aarteil S."/>
            <person name="Calhoun S."/>
            <person name="Haridas S."/>
            <person name="Kuo A."/>
            <person name="Mondo S."/>
            <person name="Pangilinan J."/>
            <person name="Riley R."/>
            <person name="LaButti K."/>
            <person name="Andreopoulos B."/>
            <person name="Lipzen A."/>
            <person name="Chen C."/>
            <person name="Yan M."/>
            <person name="Daum C."/>
            <person name="Ng V."/>
            <person name="Clum A."/>
            <person name="Steindorff A."/>
            <person name="Ohm R.A."/>
            <person name="Martin F."/>
            <person name="Silar P."/>
            <person name="Natvig D.O."/>
            <person name="Lalanne C."/>
            <person name="Gautier V."/>
            <person name="Ament-Velasquez S.L."/>
            <person name="Kruys A."/>
            <person name="Hutchinson M.I."/>
            <person name="Powell A.J."/>
            <person name="Barry K."/>
            <person name="Miller A.N."/>
            <person name="Grigoriev I.V."/>
            <person name="Debuchy R."/>
            <person name="Gladieux P."/>
            <person name="Hiltunen Thoren M."/>
            <person name="Johannesson H."/>
        </authorList>
    </citation>
    <scope>NUCLEOTIDE SEQUENCE</scope>
    <source>
        <strain evidence="2">CBS 315.58</strain>
    </source>
</reference>
<name>A0AAN7AUB1_9PEZI</name>
<accession>A0AAN7AUB1</accession>